<dbReference type="InterPro" id="IPR048373">
    <property type="entry name" value="ZapC_N"/>
</dbReference>
<dbReference type="OrthoDB" id="5765005at2"/>
<dbReference type="HAMAP" id="MF_00906">
    <property type="entry name" value="ZapC"/>
    <property type="match status" value="1"/>
</dbReference>
<dbReference type="GO" id="GO:0000917">
    <property type="term" value="P:division septum assembly"/>
    <property type="evidence" value="ECO:0007669"/>
    <property type="project" value="UniProtKB-KW"/>
</dbReference>
<evidence type="ECO:0000256" key="4">
    <source>
        <dbReference type="ARBA" id="ARBA00023306"/>
    </source>
</evidence>
<dbReference type="RefSeq" id="WP_124937024.1">
    <property type="nucleotide sequence ID" value="NZ_RJVQ01000003.1"/>
</dbReference>
<evidence type="ECO:0000313" key="10">
    <source>
        <dbReference type="Proteomes" id="UP000281112"/>
    </source>
</evidence>
<comment type="similarity">
    <text evidence="5 6">Belongs to the ZapC family.</text>
</comment>
<accession>A0A3N9TGZ1</accession>
<evidence type="ECO:0000256" key="6">
    <source>
        <dbReference type="PIRNR" id="PIRNR010252"/>
    </source>
</evidence>
<evidence type="ECO:0000256" key="1">
    <source>
        <dbReference type="ARBA" id="ARBA00022490"/>
    </source>
</evidence>
<dbReference type="InterPro" id="IPR048372">
    <property type="entry name" value="ZapC_C"/>
</dbReference>
<comment type="subunit">
    <text evidence="5">Interacts directly with FtsZ.</text>
</comment>
<comment type="function">
    <text evidence="5 6">Contributes to the efficiency of the cell division process by stabilizing the polymeric form of the cell division protein FtsZ. Acts by promoting interactions between FtsZ protofilaments and suppressing the GTPase activity of FtsZ.</text>
</comment>
<proteinExistence type="inferred from homology"/>
<name>A0A3N9TGZ1_9VIBR</name>
<dbReference type="GO" id="GO:0043093">
    <property type="term" value="P:FtsZ-dependent cytokinesis"/>
    <property type="evidence" value="ECO:0007669"/>
    <property type="project" value="UniProtKB-UniRule"/>
</dbReference>
<sequence length="180" mass="20343">MLKPSDKWSWYFCDKEGHLMLDLGTDMLFRTNFAGKVLVDCAFCDNDFTVDDAGDYQTFCESISYLPIIEARKVELVLNCVAAKRFYKPVQPKSWFFDTQGIDMQPKEGELISLRNGMNDGHFVVIEAGDSSSLCICVEQDGFDLSASKALNFSDVIKVMHDRMALPNISFQTEMLSMVS</sequence>
<keyword evidence="4 5" id="KW-0131">Cell cycle</keyword>
<keyword evidence="3 5" id="KW-0717">Septation</keyword>
<feature type="domain" description="Cell-division protein ZapC N-terminal" evidence="8">
    <location>
        <begin position="1"/>
        <end position="88"/>
    </location>
</feature>
<dbReference type="Pfam" id="PF21083">
    <property type="entry name" value="ZapC_N"/>
    <property type="match status" value="1"/>
</dbReference>
<dbReference type="EMBL" id="RJVQ01000003">
    <property type="protein sequence ID" value="RQW63561.1"/>
    <property type="molecule type" value="Genomic_DNA"/>
</dbReference>
<evidence type="ECO:0000313" key="9">
    <source>
        <dbReference type="EMBL" id="RQW63561.1"/>
    </source>
</evidence>
<keyword evidence="1 5" id="KW-0963">Cytoplasm</keyword>
<dbReference type="Proteomes" id="UP000281112">
    <property type="component" value="Unassembled WGS sequence"/>
</dbReference>
<keyword evidence="2 5" id="KW-0132">Cell division</keyword>
<comment type="caution">
    <text evidence="9">The sequence shown here is derived from an EMBL/GenBank/DDBJ whole genome shotgun (WGS) entry which is preliminary data.</text>
</comment>
<feature type="domain" description="Cell-division protein ZapC C-terminal" evidence="7">
    <location>
        <begin position="89"/>
        <end position="165"/>
    </location>
</feature>
<evidence type="ECO:0000256" key="3">
    <source>
        <dbReference type="ARBA" id="ARBA00023210"/>
    </source>
</evidence>
<dbReference type="PIRSF" id="PIRSF010252">
    <property type="entry name" value="ZapC"/>
    <property type="match status" value="1"/>
</dbReference>
<dbReference type="GO" id="GO:0005737">
    <property type="term" value="C:cytoplasm"/>
    <property type="evidence" value="ECO:0007669"/>
    <property type="project" value="UniProtKB-SubCell"/>
</dbReference>
<reference evidence="9 10" key="1">
    <citation type="submission" date="2018-11" db="EMBL/GenBank/DDBJ databases">
        <title>Vibrio LJC006 sp. nov., isolated from seawater during the bloom of the enteromorpha.</title>
        <authorList>
            <person name="Liang J."/>
        </authorList>
    </citation>
    <scope>NUCLEOTIDE SEQUENCE [LARGE SCALE GENOMIC DNA]</scope>
    <source>
        <strain evidence="9 10">LJC006</strain>
    </source>
</reference>
<keyword evidence="10" id="KW-1185">Reference proteome</keyword>
<gene>
    <name evidence="5" type="primary">zapC</name>
    <name evidence="9" type="ORF">EES38_09960</name>
</gene>
<evidence type="ECO:0000256" key="5">
    <source>
        <dbReference type="HAMAP-Rule" id="MF_00906"/>
    </source>
</evidence>
<dbReference type="Pfam" id="PF07126">
    <property type="entry name" value="ZapC_C"/>
    <property type="match status" value="1"/>
</dbReference>
<dbReference type="AlphaFoldDB" id="A0A3N9TGZ1"/>
<evidence type="ECO:0000256" key="2">
    <source>
        <dbReference type="ARBA" id="ARBA00022618"/>
    </source>
</evidence>
<protein>
    <recommendedName>
        <fullName evidence="5 6">Cell division protein ZapC</fullName>
    </recommendedName>
</protein>
<organism evidence="9 10">
    <name type="scientific">Vibrio viridaestus</name>
    <dbReference type="NCBI Taxonomy" id="2487322"/>
    <lineage>
        <taxon>Bacteria</taxon>
        <taxon>Pseudomonadati</taxon>
        <taxon>Pseudomonadota</taxon>
        <taxon>Gammaproteobacteria</taxon>
        <taxon>Vibrionales</taxon>
        <taxon>Vibrionaceae</taxon>
        <taxon>Vibrio</taxon>
    </lineage>
</organism>
<comment type="subcellular location">
    <subcellularLocation>
        <location evidence="5 6">Cytoplasm</location>
    </subcellularLocation>
</comment>
<dbReference type="InterPro" id="IPR009809">
    <property type="entry name" value="ZapC"/>
</dbReference>
<evidence type="ECO:0000259" key="7">
    <source>
        <dbReference type="Pfam" id="PF07126"/>
    </source>
</evidence>
<evidence type="ECO:0000259" key="8">
    <source>
        <dbReference type="Pfam" id="PF21083"/>
    </source>
</evidence>